<dbReference type="Proteomes" id="UP000031847">
    <property type="component" value="Unassembled WGS sequence"/>
</dbReference>
<proteinExistence type="predicted"/>
<dbReference type="AlphaFoldDB" id="A0A0B8QMQ9"/>
<protein>
    <submittedName>
        <fullName evidence="1">Diaminopimelate decarboxylase</fullName>
    </submittedName>
</protein>
<evidence type="ECO:0000313" key="1">
    <source>
        <dbReference type="EMBL" id="GAM81315.1"/>
    </source>
</evidence>
<name>A0A0B8QMQ9_LACLL</name>
<dbReference type="EMBL" id="BBSI01000038">
    <property type="protein sequence ID" value="GAM81315.1"/>
    <property type="molecule type" value="Genomic_DNA"/>
</dbReference>
<reference evidence="1 2" key="1">
    <citation type="submission" date="2015-01" db="EMBL/GenBank/DDBJ databases">
        <title>Lactococcus lactis subsp.lactis JCM 5805 whole genome shotgun sequence.</title>
        <authorList>
            <person name="Fujii T."/>
            <person name="Tomita Y."/>
            <person name="Ikushima S."/>
            <person name="Fujiwara D."/>
        </authorList>
    </citation>
    <scope>NUCLEOTIDE SEQUENCE [LARGE SCALE GENOMIC DNA]</scope>
    <source>
        <strain evidence="1 2">JCM 5805</strain>
    </source>
</reference>
<evidence type="ECO:0000313" key="2">
    <source>
        <dbReference type="Proteomes" id="UP000031847"/>
    </source>
</evidence>
<sequence length="49" mass="5318">MYGVAIEPGSSFIPYTSKMWVSLTTVATSNQRGRAVVTPFGTIVVKLKK</sequence>
<comment type="caution">
    <text evidence="1">The sequence shown here is derived from an EMBL/GenBank/DDBJ whole genome shotgun (WGS) entry which is preliminary data.</text>
</comment>
<accession>A0A0B8QMQ9</accession>
<gene>
    <name evidence="1" type="ORF">JCM5805K_2436</name>
</gene>
<organism evidence="1 2">
    <name type="scientific">Lactococcus lactis subsp. lactis</name>
    <name type="common">Streptococcus lactis</name>
    <dbReference type="NCBI Taxonomy" id="1360"/>
    <lineage>
        <taxon>Bacteria</taxon>
        <taxon>Bacillati</taxon>
        <taxon>Bacillota</taxon>
        <taxon>Bacilli</taxon>
        <taxon>Lactobacillales</taxon>
        <taxon>Streptococcaceae</taxon>
        <taxon>Lactococcus</taxon>
    </lineage>
</organism>